<accession>A0A1Y1I1M3</accession>
<evidence type="ECO:0000313" key="2">
    <source>
        <dbReference type="Proteomes" id="UP000054558"/>
    </source>
</evidence>
<proteinExistence type="predicted"/>
<reference evidence="1 2" key="1">
    <citation type="journal article" date="2014" name="Nat. Commun.">
        <title>Klebsormidium flaccidum genome reveals primary factors for plant terrestrial adaptation.</title>
        <authorList>
            <person name="Hori K."/>
            <person name="Maruyama F."/>
            <person name="Fujisawa T."/>
            <person name="Togashi T."/>
            <person name="Yamamoto N."/>
            <person name="Seo M."/>
            <person name="Sato S."/>
            <person name="Yamada T."/>
            <person name="Mori H."/>
            <person name="Tajima N."/>
            <person name="Moriyama T."/>
            <person name="Ikeuchi M."/>
            <person name="Watanabe M."/>
            <person name="Wada H."/>
            <person name="Kobayashi K."/>
            <person name="Saito M."/>
            <person name="Masuda T."/>
            <person name="Sasaki-Sekimoto Y."/>
            <person name="Mashiguchi K."/>
            <person name="Awai K."/>
            <person name="Shimojima M."/>
            <person name="Masuda S."/>
            <person name="Iwai M."/>
            <person name="Nobusawa T."/>
            <person name="Narise T."/>
            <person name="Kondo S."/>
            <person name="Saito H."/>
            <person name="Sato R."/>
            <person name="Murakawa M."/>
            <person name="Ihara Y."/>
            <person name="Oshima-Yamada Y."/>
            <person name="Ohtaka K."/>
            <person name="Satoh M."/>
            <person name="Sonobe K."/>
            <person name="Ishii M."/>
            <person name="Ohtani R."/>
            <person name="Kanamori-Sato M."/>
            <person name="Honoki R."/>
            <person name="Miyazaki D."/>
            <person name="Mochizuki H."/>
            <person name="Umetsu J."/>
            <person name="Higashi K."/>
            <person name="Shibata D."/>
            <person name="Kamiya Y."/>
            <person name="Sato N."/>
            <person name="Nakamura Y."/>
            <person name="Tabata S."/>
            <person name="Ida S."/>
            <person name="Kurokawa K."/>
            <person name="Ohta H."/>
        </authorList>
    </citation>
    <scope>NUCLEOTIDE SEQUENCE [LARGE SCALE GENOMIC DNA]</scope>
    <source>
        <strain evidence="1 2">NIES-2285</strain>
    </source>
</reference>
<dbReference type="EMBL" id="DF237093">
    <property type="protein sequence ID" value="GAQ83339.1"/>
    <property type="molecule type" value="Genomic_DNA"/>
</dbReference>
<sequence length="259" mass="28747">MAREGVRSSFDLLPAEVLDTIVEKVRSSCGESFQALGATSRELRDSARRCTKTLVVTPSKEVEKRFMQEASQDSSLSMHLNEFLLEEISKRPGLSELVMSEPGFLNRSGRFSVLTSLSSVRWTKCTFLGHTACPSSSGHLVTWDGSFCKRVLSGSKESLEKLRLKCVQPVGRSFALGSHPLCPILAASDCTVLRKVQVRATPGVANSSLVPKNLRRWFGAEVKRIFKACLQLEELCFLGCDEEEMVKWERSSGRVKVVK</sequence>
<organism evidence="1 2">
    <name type="scientific">Klebsormidium nitens</name>
    <name type="common">Green alga</name>
    <name type="synonym">Ulothrix nitens</name>
    <dbReference type="NCBI Taxonomy" id="105231"/>
    <lineage>
        <taxon>Eukaryota</taxon>
        <taxon>Viridiplantae</taxon>
        <taxon>Streptophyta</taxon>
        <taxon>Klebsormidiophyceae</taxon>
        <taxon>Klebsormidiales</taxon>
        <taxon>Klebsormidiaceae</taxon>
        <taxon>Klebsormidium</taxon>
    </lineage>
</organism>
<dbReference type="Proteomes" id="UP000054558">
    <property type="component" value="Unassembled WGS sequence"/>
</dbReference>
<name>A0A1Y1I1M3_KLENI</name>
<keyword evidence="2" id="KW-1185">Reference proteome</keyword>
<evidence type="ECO:0000313" key="1">
    <source>
        <dbReference type="EMBL" id="GAQ83339.1"/>
    </source>
</evidence>
<dbReference type="AlphaFoldDB" id="A0A1Y1I1M3"/>
<protein>
    <submittedName>
        <fullName evidence="1">Uncharacterized protein</fullName>
    </submittedName>
</protein>
<gene>
    <name evidence="1" type="ORF">KFL_001440265</name>
</gene>